<gene>
    <name evidence="2" type="ORF">MNBD_DELTA04-1827</name>
</gene>
<dbReference type="InterPro" id="IPR007235">
    <property type="entry name" value="Glyco_trans_28_C"/>
</dbReference>
<dbReference type="AlphaFoldDB" id="A0A3B0VUG5"/>
<dbReference type="InterPro" id="IPR016683">
    <property type="entry name" value="Glyco_trans_28_RedA_prd"/>
</dbReference>
<dbReference type="PIRSF" id="PIRSF017085">
    <property type="entry name" value="Glycosyltransf_RedA_prd"/>
    <property type="match status" value="1"/>
</dbReference>
<accession>A0A3B0VUG5</accession>
<dbReference type="GO" id="GO:0016758">
    <property type="term" value="F:hexosyltransferase activity"/>
    <property type="evidence" value="ECO:0007669"/>
    <property type="project" value="InterPro"/>
</dbReference>
<dbReference type="Gene3D" id="3.40.50.2000">
    <property type="entry name" value="Glycogen Phosphorylase B"/>
    <property type="match status" value="1"/>
</dbReference>
<sequence length="398" mass="46207">MGEHGLYNILMYSHDTYGLGHIRRTLAIAGYLRSASTNILILTGSPVAGRFRFPENVDFVRIPGMIKKTNDEYQALAIRIDPEHAVTIRKAIISATAETFRPDLFIVDKEPLGLKREVLPVLQWFRHHSPQTRTILGLRDIMDDRATVRRDWRRRNIYHYLEELYTEIWVYGRREIYDPAVEYDIPASVRDKMFFTGYLQRPVASAKRRLKTRQKFAVRDQDRMIVLTAGGGGDGFKMMDTYLAMHESRPVPGLKSILITGPFMPREQRGLLQKRARPYRITVLPFYPRMEEMFGAADLVITMGGYNTVCEILSQQTPALIIPRETPRLEQLLRAEALKKQRLIEFIPWPALNPERLHHRLFAMLDDLQPYRQAISGFPLDGIDFIKNRLRHFKGART</sequence>
<organism evidence="2">
    <name type="scientific">hydrothermal vent metagenome</name>
    <dbReference type="NCBI Taxonomy" id="652676"/>
    <lineage>
        <taxon>unclassified sequences</taxon>
        <taxon>metagenomes</taxon>
        <taxon>ecological metagenomes</taxon>
    </lineage>
</organism>
<name>A0A3B0VUG5_9ZZZZ</name>
<dbReference type="EMBL" id="UOEY01000103">
    <property type="protein sequence ID" value="VAW40499.1"/>
    <property type="molecule type" value="Genomic_DNA"/>
</dbReference>
<reference evidence="2" key="1">
    <citation type="submission" date="2018-06" db="EMBL/GenBank/DDBJ databases">
        <authorList>
            <person name="Zhirakovskaya E."/>
        </authorList>
    </citation>
    <scope>NUCLEOTIDE SEQUENCE</scope>
</reference>
<dbReference type="Pfam" id="PF04101">
    <property type="entry name" value="Glyco_tran_28_C"/>
    <property type="match status" value="1"/>
</dbReference>
<evidence type="ECO:0000313" key="2">
    <source>
        <dbReference type="EMBL" id="VAW40499.1"/>
    </source>
</evidence>
<proteinExistence type="predicted"/>
<feature type="domain" description="Glycosyl transferase family 28 C-terminal" evidence="1">
    <location>
        <begin position="271"/>
        <end position="367"/>
    </location>
</feature>
<evidence type="ECO:0000259" key="1">
    <source>
        <dbReference type="Pfam" id="PF04101"/>
    </source>
</evidence>
<dbReference type="PANTHER" id="PTHR21015:SF28">
    <property type="entry name" value="SLL1722 PROTEIN"/>
    <property type="match status" value="1"/>
</dbReference>
<protein>
    <submittedName>
        <fullName evidence="2">Mlr3248 protein</fullName>
    </submittedName>
</protein>
<dbReference type="SUPFAM" id="SSF53756">
    <property type="entry name" value="UDP-Glycosyltransferase/glycogen phosphorylase"/>
    <property type="match status" value="1"/>
</dbReference>
<dbReference type="PANTHER" id="PTHR21015">
    <property type="entry name" value="UDP-N-ACETYLGLUCOSAMINE--N-ACETYLMURAMYL-(PENTAPEPTIDE) PYROPHOSPHORYL-UNDECAPRENOL N-ACETYLGLUCOSAMINE TRANSFERASE 1"/>
    <property type="match status" value="1"/>
</dbReference>